<dbReference type="CDD" id="cd03506">
    <property type="entry name" value="Delta6-FADS-like"/>
    <property type="match status" value="1"/>
</dbReference>
<gene>
    <name evidence="3" type="ORF">HNQ88_004610</name>
</gene>
<dbReference type="Pfam" id="PF00487">
    <property type="entry name" value="FA_desaturase"/>
    <property type="match status" value="1"/>
</dbReference>
<proteinExistence type="predicted"/>
<keyword evidence="4" id="KW-1185">Reference proteome</keyword>
<keyword evidence="3" id="KW-0560">Oxidoreductase</keyword>
<dbReference type="PANTHER" id="PTHR19353:SF19">
    <property type="entry name" value="DELTA(5) FATTY ACID DESATURASE C-RELATED"/>
    <property type="match status" value="1"/>
</dbReference>
<evidence type="ECO:0000259" key="2">
    <source>
        <dbReference type="Pfam" id="PF00487"/>
    </source>
</evidence>
<dbReference type="GO" id="GO:0016020">
    <property type="term" value="C:membrane"/>
    <property type="evidence" value="ECO:0007669"/>
    <property type="project" value="TreeGrafter"/>
</dbReference>
<organism evidence="3 4">
    <name type="scientific">Aureibacter tunicatorum</name>
    <dbReference type="NCBI Taxonomy" id="866807"/>
    <lineage>
        <taxon>Bacteria</taxon>
        <taxon>Pseudomonadati</taxon>
        <taxon>Bacteroidota</taxon>
        <taxon>Cytophagia</taxon>
        <taxon>Cytophagales</taxon>
        <taxon>Persicobacteraceae</taxon>
        <taxon>Aureibacter</taxon>
    </lineage>
</organism>
<dbReference type="EC" id="1.14.19.3" evidence="3"/>
<keyword evidence="1" id="KW-0472">Membrane</keyword>
<name>A0AAE3XSY4_9BACT</name>
<reference evidence="3" key="1">
    <citation type="submission" date="2023-07" db="EMBL/GenBank/DDBJ databases">
        <title>Genomic Encyclopedia of Type Strains, Phase IV (KMG-IV): sequencing the most valuable type-strain genomes for metagenomic binning, comparative biology and taxonomic classification.</title>
        <authorList>
            <person name="Goeker M."/>
        </authorList>
    </citation>
    <scope>NUCLEOTIDE SEQUENCE</scope>
    <source>
        <strain evidence="3">DSM 26174</strain>
    </source>
</reference>
<dbReference type="GO" id="GO:0008610">
    <property type="term" value="P:lipid biosynthetic process"/>
    <property type="evidence" value="ECO:0007669"/>
    <property type="project" value="UniProtKB-ARBA"/>
</dbReference>
<protein>
    <submittedName>
        <fullName evidence="3">Linoleoyl-CoA desaturase</fullName>
        <ecNumber evidence="3">1.14.19.3</ecNumber>
    </submittedName>
</protein>
<evidence type="ECO:0000313" key="4">
    <source>
        <dbReference type="Proteomes" id="UP001185092"/>
    </source>
</evidence>
<dbReference type="RefSeq" id="WP_309942370.1">
    <property type="nucleotide sequence ID" value="NZ_AP025307.1"/>
</dbReference>
<feature type="transmembrane region" description="Helical" evidence="1">
    <location>
        <begin position="48"/>
        <end position="72"/>
    </location>
</feature>
<comment type="caution">
    <text evidence="3">The sequence shown here is derived from an EMBL/GenBank/DDBJ whole genome shotgun (WGS) entry which is preliminary data.</text>
</comment>
<feature type="domain" description="Fatty acid desaturase" evidence="2">
    <location>
        <begin position="47"/>
        <end position="319"/>
    </location>
</feature>
<dbReference type="PIRSF" id="PIRSF015921">
    <property type="entry name" value="FA_sphinglp_des"/>
    <property type="match status" value="1"/>
</dbReference>
<feature type="transmembrane region" description="Helical" evidence="1">
    <location>
        <begin position="20"/>
        <end position="41"/>
    </location>
</feature>
<sequence length="341" mass="39430">MRVSEYFKSYNISRFGNEQLVAKSALMLSLFFGPLTIINLVSFNSILLLFILYIISGFGMAGIGMCIMHDAIHGSYSPSLLVNKIMGYSINFIGANDKVWRLQHNVLHHTYTNIEHHDDDINPPFFLRFSPHSKRYKIHEFQHYYAWIFYGLSTISWITTKDFIRYRRFYNMGLVKGRKTYFIGLIKIALWKLVYYSYTLILPIVLTPFSTGTVIIAFICMHFITGLSISLVFQSAHLTPDASFPLPDSQGNIESKFMEHQLKTTCNFAPKNPLLTWILGGLTHQIEHHLFPNISHVHYRNLASIVKQTAFEYDLPYHSCDSFLSAIKMHFAMLKKLGQMK</sequence>
<dbReference type="PANTHER" id="PTHR19353">
    <property type="entry name" value="FATTY ACID DESATURASE 2"/>
    <property type="match status" value="1"/>
</dbReference>
<feature type="transmembrane region" description="Helical" evidence="1">
    <location>
        <begin position="181"/>
        <end position="206"/>
    </location>
</feature>
<accession>A0AAE3XSY4</accession>
<dbReference type="GO" id="GO:0016213">
    <property type="term" value="F:acyl-CoA 6-desaturase activity"/>
    <property type="evidence" value="ECO:0007669"/>
    <property type="project" value="UniProtKB-EC"/>
</dbReference>
<evidence type="ECO:0000313" key="3">
    <source>
        <dbReference type="EMBL" id="MDR6241523.1"/>
    </source>
</evidence>
<dbReference type="AlphaFoldDB" id="A0AAE3XSY4"/>
<feature type="transmembrane region" description="Helical" evidence="1">
    <location>
        <begin position="212"/>
        <end position="233"/>
    </location>
</feature>
<dbReference type="InterPro" id="IPR012171">
    <property type="entry name" value="Fatty_acid_desaturase"/>
</dbReference>
<dbReference type="InterPro" id="IPR005804">
    <property type="entry name" value="FA_desaturase_dom"/>
</dbReference>
<dbReference type="Proteomes" id="UP001185092">
    <property type="component" value="Unassembled WGS sequence"/>
</dbReference>
<feature type="transmembrane region" description="Helical" evidence="1">
    <location>
        <begin position="144"/>
        <end position="160"/>
    </location>
</feature>
<evidence type="ECO:0000256" key="1">
    <source>
        <dbReference type="SAM" id="Phobius"/>
    </source>
</evidence>
<keyword evidence="1" id="KW-1133">Transmembrane helix</keyword>
<dbReference type="EMBL" id="JAVDQD010000009">
    <property type="protein sequence ID" value="MDR6241523.1"/>
    <property type="molecule type" value="Genomic_DNA"/>
</dbReference>
<keyword evidence="1" id="KW-0812">Transmembrane</keyword>